<accession>G1WIX2</accession>
<dbReference type="PATRIC" id="fig|742742.3.peg.1256"/>
<reference evidence="1 2" key="1">
    <citation type="submission" date="2011-06" db="EMBL/GenBank/DDBJ databases">
        <title>The Genome Sequence of Collinsella tanakaei YIT 12063.</title>
        <authorList>
            <consortium name="The Broad Institute Genome Sequencing Platform"/>
            <person name="Earl A."/>
            <person name="Ward D."/>
            <person name="Feldgarden M."/>
            <person name="Gevers D."/>
            <person name="Morotomi M."/>
            <person name="Young S.K."/>
            <person name="Zeng Q."/>
            <person name="Gargeya S."/>
            <person name="Fitzgerald M."/>
            <person name="Haas B."/>
            <person name="Abouelleil A."/>
            <person name="Alvarado L."/>
            <person name="Arachchi H.M."/>
            <person name="Berlin A."/>
            <person name="Brown A."/>
            <person name="Chapman S.B."/>
            <person name="Chen Z."/>
            <person name="Dunbar C."/>
            <person name="Freedman E."/>
            <person name="Gearin G."/>
            <person name="Gellesch M."/>
            <person name="Goldberg J."/>
            <person name="Griggs A."/>
            <person name="Gujja S."/>
            <person name="Heiman D."/>
            <person name="Howarth C."/>
            <person name="Larson L."/>
            <person name="Lui A."/>
            <person name="MacDonald P.J.P."/>
            <person name="Mehta T."/>
            <person name="Montmayeur A."/>
            <person name="Murphy C."/>
            <person name="Neiman D."/>
            <person name="Pearson M."/>
            <person name="Priest M."/>
            <person name="Roberts A."/>
            <person name="Saif S."/>
            <person name="Shea T."/>
            <person name="Shenoy N."/>
            <person name="Sisk P."/>
            <person name="Stolte C."/>
            <person name="Sykes S."/>
            <person name="Wortman J."/>
            <person name="Nusbaum C."/>
            <person name="Birren B."/>
        </authorList>
    </citation>
    <scope>NUCLEOTIDE SEQUENCE [LARGE SCALE GENOMIC DNA]</scope>
    <source>
        <strain evidence="1 2">YIT 12063</strain>
    </source>
</reference>
<dbReference type="RefSeq" id="WP_009141320.1">
    <property type="nucleotide sequence ID" value="NZ_JH126469.1"/>
</dbReference>
<dbReference type="Proteomes" id="UP000004830">
    <property type="component" value="Unassembled WGS sequence"/>
</dbReference>
<organism evidence="1 2">
    <name type="scientific">Collinsella tanakaei YIT 12063</name>
    <dbReference type="NCBI Taxonomy" id="742742"/>
    <lineage>
        <taxon>Bacteria</taxon>
        <taxon>Bacillati</taxon>
        <taxon>Actinomycetota</taxon>
        <taxon>Coriobacteriia</taxon>
        <taxon>Coriobacteriales</taxon>
        <taxon>Coriobacteriaceae</taxon>
        <taxon>Collinsella</taxon>
    </lineage>
</organism>
<proteinExistence type="predicted"/>
<comment type="caution">
    <text evidence="1">The sequence shown here is derived from an EMBL/GenBank/DDBJ whole genome shotgun (WGS) entry which is preliminary data.</text>
</comment>
<gene>
    <name evidence="1" type="ORF">HMPREF9452_01285</name>
</gene>
<dbReference type="InterPro" id="IPR047907">
    <property type="entry name" value="CD1375-like"/>
</dbReference>
<dbReference type="HOGENOM" id="CLU_217518_0_0_11"/>
<name>G1WIX2_9ACTN</name>
<dbReference type="AlphaFoldDB" id="G1WIX2"/>
<sequence>MAKLYYNLIKAGSWTIEKVPGLWKSQVEQLLAADGEGGFKSMETV</sequence>
<evidence type="ECO:0000313" key="1">
    <source>
        <dbReference type="EMBL" id="EGX70599.1"/>
    </source>
</evidence>
<keyword evidence="2" id="KW-1185">Reference proteome</keyword>
<evidence type="ECO:0000313" key="2">
    <source>
        <dbReference type="Proteomes" id="UP000004830"/>
    </source>
</evidence>
<protein>
    <submittedName>
        <fullName evidence="1">Uncharacterized protein</fullName>
    </submittedName>
</protein>
<dbReference type="STRING" id="742742.HMPREF9452_01285"/>
<dbReference type="EMBL" id="ADLS01000017">
    <property type="protein sequence ID" value="EGX70599.1"/>
    <property type="molecule type" value="Genomic_DNA"/>
</dbReference>
<dbReference type="NCBIfam" id="NF040910">
    <property type="entry name" value="CD1375_fam"/>
    <property type="match status" value="1"/>
</dbReference>
<dbReference type="GeneID" id="62760012"/>